<name>A0ABU6J619_9BURK</name>
<feature type="domain" description="GGDEF" evidence="4">
    <location>
        <begin position="225"/>
        <end position="363"/>
    </location>
</feature>
<dbReference type="Gene3D" id="3.30.450.40">
    <property type="match status" value="1"/>
</dbReference>
<accession>A0ABU6J619</accession>
<comment type="caution">
    <text evidence="5">The sequence shown here is derived from an EMBL/GenBank/DDBJ whole genome shotgun (WGS) entry which is preliminary data.</text>
</comment>
<dbReference type="InterPro" id="IPR029787">
    <property type="entry name" value="Nucleotide_cyclase"/>
</dbReference>
<feature type="coiled-coil region" evidence="3">
    <location>
        <begin position="2"/>
        <end position="33"/>
    </location>
</feature>
<dbReference type="EMBL" id="JAWIIV010000005">
    <property type="protein sequence ID" value="MEC4719102.1"/>
    <property type="molecule type" value="Genomic_DNA"/>
</dbReference>
<dbReference type="SMART" id="SM00267">
    <property type="entry name" value="GGDEF"/>
    <property type="match status" value="1"/>
</dbReference>
<evidence type="ECO:0000259" key="4">
    <source>
        <dbReference type="PROSITE" id="PS50887"/>
    </source>
</evidence>
<dbReference type="InterPro" id="IPR007435">
    <property type="entry name" value="DUF484"/>
</dbReference>
<dbReference type="PANTHER" id="PTHR45138:SF9">
    <property type="entry name" value="DIGUANYLATE CYCLASE DGCM-RELATED"/>
    <property type="match status" value="1"/>
</dbReference>
<proteinExistence type="predicted"/>
<keyword evidence="3" id="KW-0175">Coiled coil</keyword>
<dbReference type="InterPro" id="IPR000160">
    <property type="entry name" value="GGDEF_dom"/>
</dbReference>
<keyword evidence="6" id="KW-1185">Reference proteome</keyword>
<dbReference type="InterPro" id="IPR050469">
    <property type="entry name" value="Diguanylate_Cyclase"/>
</dbReference>
<dbReference type="RefSeq" id="WP_326505821.1">
    <property type="nucleotide sequence ID" value="NZ_JAWIIV010000005.1"/>
</dbReference>
<gene>
    <name evidence="5" type="ORF">RY831_08075</name>
</gene>
<dbReference type="SUPFAM" id="SSF55781">
    <property type="entry name" value="GAF domain-like"/>
    <property type="match status" value="1"/>
</dbReference>
<dbReference type="PANTHER" id="PTHR45138">
    <property type="entry name" value="REGULATORY COMPONENTS OF SENSORY TRANSDUCTION SYSTEM"/>
    <property type="match status" value="1"/>
</dbReference>
<evidence type="ECO:0000256" key="2">
    <source>
        <dbReference type="ARBA" id="ARBA00034247"/>
    </source>
</evidence>
<reference evidence="5 6" key="1">
    <citation type="submission" date="2023-10" db="EMBL/GenBank/DDBJ databases">
        <title>Noviherbaspirillum sp. CPCC 100848 genome assembly.</title>
        <authorList>
            <person name="Li X.Y."/>
            <person name="Fang X.M."/>
        </authorList>
    </citation>
    <scope>NUCLEOTIDE SEQUENCE [LARGE SCALE GENOMIC DNA]</scope>
    <source>
        <strain evidence="5 6">CPCC 100848</strain>
    </source>
</reference>
<evidence type="ECO:0000256" key="3">
    <source>
        <dbReference type="SAM" id="Coils"/>
    </source>
</evidence>
<dbReference type="SUPFAM" id="SSF55073">
    <property type="entry name" value="Nucleotide cyclase"/>
    <property type="match status" value="1"/>
</dbReference>
<organism evidence="5 6">
    <name type="scientific">Noviherbaspirillum album</name>
    <dbReference type="NCBI Taxonomy" id="3080276"/>
    <lineage>
        <taxon>Bacteria</taxon>
        <taxon>Pseudomonadati</taxon>
        <taxon>Pseudomonadota</taxon>
        <taxon>Betaproteobacteria</taxon>
        <taxon>Burkholderiales</taxon>
        <taxon>Oxalobacteraceae</taxon>
        <taxon>Noviherbaspirillum</taxon>
    </lineage>
</organism>
<dbReference type="Pfam" id="PF00990">
    <property type="entry name" value="GGDEF"/>
    <property type="match status" value="1"/>
</dbReference>
<dbReference type="Pfam" id="PF04340">
    <property type="entry name" value="DUF484"/>
    <property type="match status" value="1"/>
</dbReference>
<dbReference type="Proteomes" id="UP001352263">
    <property type="component" value="Unassembled WGS sequence"/>
</dbReference>
<sequence>MTQDLVAENRRLREQLAQLLAQAQQNQAILQRHQAFDLQFISADSFRELLHTVFHTFATSAGLDVVTLCLLDPDYDIRRILVDLNIRLTELPHLLFMQEEAEFGELAERLAKPVLGTYAEQLHGRMFPEPITPPASVAVLPLIRHGRLIGCMNLGSADGARFAPNLSTEFIEHLASIVAICVENVINTERLKHIGLTDPLTGVNNRRYIERRMLEEIGRSRRQGYALTCMYIDIDHFKQINDRIGHQAGDEVLRGVAARIKAELRLSDALGRFGGEEFIVLLIDTEQADAINVAERIRLGIAEHPVMLINGDKLDVTVSLGVAALESPVDGGAVESVAQALVARADQALYKAKQAGRNRVIAA</sequence>
<evidence type="ECO:0000256" key="1">
    <source>
        <dbReference type="ARBA" id="ARBA00012528"/>
    </source>
</evidence>
<dbReference type="InterPro" id="IPR029016">
    <property type="entry name" value="GAF-like_dom_sf"/>
</dbReference>
<dbReference type="EC" id="2.7.7.65" evidence="1"/>
<dbReference type="CDD" id="cd01949">
    <property type="entry name" value="GGDEF"/>
    <property type="match status" value="1"/>
</dbReference>
<evidence type="ECO:0000313" key="5">
    <source>
        <dbReference type="EMBL" id="MEC4719102.1"/>
    </source>
</evidence>
<dbReference type="Gene3D" id="3.30.70.270">
    <property type="match status" value="1"/>
</dbReference>
<dbReference type="PROSITE" id="PS50887">
    <property type="entry name" value="GGDEF"/>
    <property type="match status" value="1"/>
</dbReference>
<evidence type="ECO:0000313" key="6">
    <source>
        <dbReference type="Proteomes" id="UP001352263"/>
    </source>
</evidence>
<dbReference type="InterPro" id="IPR043128">
    <property type="entry name" value="Rev_trsase/Diguanyl_cyclase"/>
</dbReference>
<protein>
    <recommendedName>
        <fullName evidence="1">diguanylate cyclase</fullName>
        <ecNumber evidence="1">2.7.7.65</ecNumber>
    </recommendedName>
</protein>
<dbReference type="NCBIfam" id="TIGR00254">
    <property type="entry name" value="GGDEF"/>
    <property type="match status" value="1"/>
</dbReference>
<comment type="catalytic activity">
    <reaction evidence="2">
        <text>2 GTP = 3',3'-c-di-GMP + 2 diphosphate</text>
        <dbReference type="Rhea" id="RHEA:24898"/>
        <dbReference type="ChEBI" id="CHEBI:33019"/>
        <dbReference type="ChEBI" id="CHEBI:37565"/>
        <dbReference type="ChEBI" id="CHEBI:58805"/>
        <dbReference type="EC" id="2.7.7.65"/>
    </reaction>
</comment>